<dbReference type="GO" id="GO:0015689">
    <property type="term" value="P:molybdate ion transport"/>
    <property type="evidence" value="ECO:0007669"/>
    <property type="project" value="TreeGrafter"/>
</dbReference>
<dbReference type="GO" id="GO:0030973">
    <property type="term" value="F:molybdate ion binding"/>
    <property type="evidence" value="ECO:0007669"/>
    <property type="project" value="TreeGrafter"/>
</dbReference>
<proteinExistence type="predicted"/>
<protein>
    <submittedName>
        <fullName evidence="1">ABC transporter substrate-binding protein</fullName>
    </submittedName>
</protein>
<gene>
    <name evidence="1" type="ORF">ENX03_04015</name>
</gene>
<accession>A0A7C3LT90</accession>
<dbReference type="PANTHER" id="PTHR30632">
    <property type="entry name" value="MOLYBDATE-BINDING PERIPLASMIC PROTEIN"/>
    <property type="match status" value="1"/>
</dbReference>
<dbReference type="Pfam" id="PF13531">
    <property type="entry name" value="SBP_bac_11"/>
    <property type="match status" value="1"/>
</dbReference>
<reference evidence="1" key="1">
    <citation type="journal article" date="2020" name="mSystems">
        <title>Genome- and Community-Level Interaction Insights into Carbon Utilization and Element Cycling Functions of Hydrothermarchaeota in Hydrothermal Sediment.</title>
        <authorList>
            <person name="Zhou Z."/>
            <person name="Liu Y."/>
            <person name="Xu W."/>
            <person name="Pan J."/>
            <person name="Luo Z.H."/>
            <person name="Li M."/>
        </authorList>
    </citation>
    <scope>NUCLEOTIDE SEQUENCE [LARGE SCALE GENOMIC DNA]</scope>
    <source>
        <strain evidence="1">SpSt-902</strain>
    </source>
</reference>
<comment type="caution">
    <text evidence="1">The sequence shown here is derived from an EMBL/GenBank/DDBJ whole genome shotgun (WGS) entry which is preliminary data.</text>
</comment>
<evidence type="ECO:0000313" key="1">
    <source>
        <dbReference type="EMBL" id="HFT93107.1"/>
    </source>
</evidence>
<dbReference type="AlphaFoldDB" id="A0A7C3LT90"/>
<dbReference type="Gene3D" id="3.40.190.10">
    <property type="entry name" value="Periplasmic binding protein-like II"/>
    <property type="match status" value="2"/>
</dbReference>
<name>A0A7C3LT90_9BACT</name>
<dbReference type="PANTHER" id="PTHR30632:SF0">
    <property type="entry name" value="SULFATE-BINDING PROTEIN"/>
    <property type="match status" value="1"/>
</dbReference>
<dbReference type="EMBL" id="DTMM01000082">
    <property type="protein sequence ID" value="HFT93107.1"/>
    <property type="molecule type" value="Genomic_DNA"/>
</dbReference>
<organism evidence="1">
    <name type="scientific">Leptospirillum ferriphilum</name>
    <dbReference type="NCBI Taxonomy" id="178606"/>
    <lineage>
        <taxon>Bacteria</taxon>
        <taxon>Pseudomonadati</taxon>
        <taxon>Nitrospirota</taxon>
        <taxon>Nitrospiria</taxon>
        <taxon>Nitrospirales</taxon>
        <taxon>Nitrospiraceae</taxon>
        <taxon>Leptospirillum</taxon>
    </lineage>
</organism>
<dbReference type="SUPFAM" id="SSF53850">
    <property type="entry name" value="Periplasmic binding protein-like II"/>
    <property type="match status" value="1"/>
</dbReference>
<dbReference type="InterPro" id="IPR050682">
    <property type="entry name" value="ModA/WtpA"/>
</dbReference>
<sequence length="362" mass="39976">MHQEKAFPPTYGQPSRRSAMKAKRLGNPFHPRLLTTLLSSGIGRISAIMLMACGLLLSSRSPLDAGSIEAQAATPPVEAPWSHTPPVGFPFTVFGVDNVPDLHGDPVRSQLTLFVAGNQFMVFPELLRVFRKEHPEIRHIFYETLPPGILAKQIGEQGLTIGNLHLTLRPDVYESGLKRMSQEEKAGLITGKPVAFAQNDLAIMVSKGNPLNIQNLQDLGKPGIRLSLPNPRWEGIGKQIRASLLKAGGPRLVKKIFEIKKKDGTTFLTHIHHRQTAYRILRGQSDAGITWISEVLFQKKIGHPVTLVRIPVRLNTKATYVAAMVKGAPHASNARLWLKFLSSSRARSIYRQYGFSAPSSKS</sequence>